<dbReference type="EMBL" id="FNXT01000826">
    <property type="protein sequence ID" value="SZX67966.1"/>
    <property type="molecule type" value="Genomic_DNA"/>
</dbReference>
<evidence type="ECO:0000313" key="3">
    <source>
        <dbReference type="Proteomes" id="UP000256970"/>
    </source>
</evidence>
<keyword evidence="3" id="KW-1185">Reference proteome</keyword>
<proteinExistence type="predicted"/>
<dbReference type="Proteomes" id="UP000256970">
    <property type="component" value="Unassembled WGS sequence"/>
</dbReference>
<feature type="compositionally biased region" description="Low complexity" evidence="1">
    <location>
        <begin position="19"/>
        <end position="44"/>
    </location>
</feature>
<dbReference type="AlphaFoldDB" id="A0A383VU88"/>
<name>A0A383VU88_TETOB</name>
<reference evidence="2 3" key="1">
    <citation type="submission" date="2016-10" db="EMBL/GenBank/DDBJ databases">
        <authorList>
            <person name="Cai Z."/>
        </authorList>
    </citation>
    <scope>NUCLEOTIDE SEQUENCE [LARGE SCALE GENOMIC DNA]</scope>
</reference>
<accession>A0A383VU88</accession>
<evidence type="ECO:0000313" key="2">
    <source>
        <dbReference type="EMBL" id="SZX67966.1"/>
    </source>
</evidence>
<sequence>MQLEELACKAVAELVKPLLPANRAARAAGRVPGKASAPSAAATTKPRKLSGTKQARGQQPGKQQQQPGRQQHSKCKRAGSEGSAGTTSSDDEREWDSIKCADPTVTTGQQLRRSTRSANAGAAGGGVEA</sequence>
<evidence type="ECO:0000256" key="1">
    <source>
        <dbReference type="SAM" id="MobiDB-lite"/>
    </source>
</evidence>
<organism evidence="2 3">
    <name type="scientific">Tetradesmus obliquus</name>
    <name type="common">Green alga</name>
    <name type="synonym">Acutodesmus obliquus</name>
    <dbReference type="NCBI Taxonomy" id="3088"/>
    <lineage>
        <taxon>Eukaryota</taxon>
        <taxon>Viridiplantae</taxon>
        <taxon>Chlorophyta</taxon>
        <taxon>core chlorophytes</taxon>
        <taxon>Chlorophyceae</taxon>
        <taxon>CS clade</taxon>
        <taxon>Sphaeropleales</taxon>
        <taxon>Scenedesmaceae</taxon>
        <taxon>Tetradesmus</taxon>
    </lineage>
</organism>
<feature type="region of interest" description="Disordered" evidence="1">
    <location>
        <begin position="19"/>
        <end position="129"/>
    </location>
</feature>
<gene>
    <name evidence="2" type="ORF">BQ4739_LOCUS8299</name>
</gene>
<protein>
    <submittedName>
        <fullName evidence="2">Uncharacterized protein</fullName>
    </submittedName>
</protein>
<feature type="compositionally biased region" description="Low complexity" evidence="1">
    <location>
        <begin position="53"/>
        <end position="70"/>
    </location>
</feature>